<protein>
    <recommendedName>
        <fullName evidence="3">HTH tetR-type domain-containing protein</fullName>
    </recommendedName>
</protein>
<dbReference type="InterPro" id="IPR009057">
    <property type="entry name" value="Homeodomain-like_sf"/>
</dbReference>
<comment type="caution">
    <text evidence="4">The sequence shown here is derived from an EMBL/GenBank/DDBJ whole genome shotgun (WGS) entry which is preliminary data.</text>
</comment>
<evidence type="ECO:0000313" key="4">
    <source>
        <dbReference type="EMBL" id="GAA1225523.1"/>
    </source>
</evidence>
<proteinExistence type="predicted"/>
<name>A0ABN1VWN5_9ACTN</name>
<feature type="DNA-binding region" description="H-T-H motif" evidence="2">
    <location>
        <begin position="30"/>
        <end position="49"/>
    </location>
</feature>
<sequence>MARVRDPEGKRTALIEAGLRLAGRGLQGLSVNDVTSEAGVAKGTFYVHFASRAEFVLALHRTFYDRTVERIRRAVDSMPVGRAALEAGSYAYLDSCLEQRALKALLLEARFEPLIQEEIAARNEGHARFAAPQFAAMGWPEPEVSARLFVALSSEAALLELAGGGPDPSVRRALAGFLGAHGAPSTREEECGEARE</sequence>
<gene>
    <name evidence="4" type="ORF">GCM10009665_14930</name>
</gene>
<dbReference type="Pfam" id="PF17940">
    <property type="entry name" value="TetR_C_31"/>
    <property type="match status" value="1"/>
</dbReference>
<dbReference type="PANTHER" id="PTHR43479">
    <property type="entry name" value="ACREF/ENVCD OPERON REPRESSOR-RELATED"/>
    <property type="match status" value="1"/>
</dbReference>
<dbReference type="SUPFAM" id="SSF46689">
    <property type="entry name" value="Homeodomain-like"/>
    <property type="match status" value="1"/>
</dbReference>
<dbReference type="RefSeq" id="WP_344440433.1">
    <property type="nucleotide sequence ID" value="NZ_BAAALF010000016.1"/>
</dbReference>
<dbReference type="EMBL" id="BAAALF010000016">
    <property type="protein sequence ID" value="GAA1225523.1"/>
    <property type="molecule type" value="Genomic_DNA"/>
</dbReference>
<keyword evidence="1 2" id="KW-0238">DNA-binding</keyword>
<reference evidence="4 5" key="1">
    <citation type="journal article" date="2019" name="Int. J. Syst. Evol. Microbiol.">
        <title>The Global Catalogue of Microorganisms (GCM) 10K type strain sequencing project: providing services to taxonomists for standard genome sequencing and annotation.</title>
        <authorList>
            <consortium name="The Broad Institute Genomics Platform"/>
            <consortium name="The Broad Institute Genome Sequencing Center for Infectious Disease"/>
            <person name="Wu L."/>
            <person name="Ma J."/>
        </authorList>
    </citation>
    <scope>NUCLEOTIDE SEQUENCE [LARGE SCALE GENOMIC DNA]</scope>
    <source>
        <strain evidence="4 5">JCM 13004</strain>
    </source>
</reference>
<dbReference type="Gene3D" id="1.10.357.10">
    <property type="entry name" value="Tetracycline Repressor, domain 2"/>
    <property type="match status" value="1"/>
</dbReference>
<evidence type="ECO:0000256" key="1">
    <source>
        <dbReference type="ARBA" id="ARBA00023125"/>
    </source>
</evidence>
<dbReference type="InterPro" id="IPR041583">
    <property type="entry name" value="TetR_C_31"/>
</dbReference>
<dbReference type="InterPro" id="IPR050624">
    <property type="entry name" value="HTH-type_Tx_Regulator"/>
</dbReference>
<evidence type="ECO:0000259" key="3">
    <source>
        <dbReference type="PROSITE" id="PS50977"/>
    </source>
</evidence>
<evidence type="ECO:0000313" key="5">
    <source>
        <dbReference type="Proteomes" id="UP001500037"/>
    </source>
</evidence>
<keyword evidence="5" id="KW-1185">Reference proteome</keyword>
<organism evidence="4 5">
    <name type="scientific">Kitasatospora nipponensis</name>
    <dbReference type="NCBI Taxonomy" id="258049"/>
    <lineage>
        <taxon>Bacteria</taxon>
        <taxon>Bacillati</taxon>
        <taxon>Actinomycetota</taxon>
        <taxon>Actinomycetes</taxon>
        <taxon>Kitasatosporales</taxon>
        <taxon>Streptomycetaceae</taxon>
        <taxon>Kitasatospora</taxon>
    </lineage>
</organism>
<accession>A0ABN1VWN5</accession>
<dbReference type="Proteomes" id="UP001500037">
    <property type="component" value="Unassembled WGS sequence"/>
</dbReference>
<feature type="domain" description="HTH tetR-type" evidence="3">
    <location>
        <begin position="7"/>
        <end position="67"/>
    </location>
</feature>
<evidence type="ECO:0000256" key="2">
    <source>
        <dbReference type="PROSITE-ProRule" id="PRU00335"/>
    </source>
</evidence>
<dbReference type="PANTHER" id="PTHR43479:SF11">
    <property type="entry name" value="ACREF_ENVCD OPERON REPRESSOR-RELATED"/>
    <property type="match status" value="1"/>
</dbReference>
<dbReference type="PROSITE" id="PS50977">
    <property type="entry name" value="HTH_TETR_2"/>
    <property type="match status" value="1"/>
</dbReference>
<dbReference type="InterPro" id="IPR001647">
    <property type="entry name" value="HTH_TetR"/>
</dbReference>
<dbReference type="Pfam" id="PF00440">
    <property type="entry name" value="TetR_N"/>
    <property type="match status" value="1"/>
</dbReference>